<dbReference type="AlphaFoldDB" id="A0A9D9ISL1"/>
<dbReference type="InterPro" id="IPR010035">
    <property type="entry name" value="Thi_S"/>
</dbReference>
<dbReference type="PANTHER" id="PTHR34472">
    <property type="entry name" value="SULFUR CARRIER PROTEIN THIS"/>
    <property type="match status" value="1"/>
</dbReference>
<proteinExistence type="predicted"/>
<sequence length="67" mass="7263">MIKITFNNKPAELETGVSLQEFVESNGMVSTNIAIAVNNSVVLKEKWGDTTINDGDSILIIKAYYGG</sequence>
<comment type="caution">
    <text evidence="1">The sequence shown here is derived from an EMBL/GenBank/DDBJ whole genome shotgun (WGS) entry which is preliminary data.</text>
</comment>
<organism evidence="1 2">
    <name type="scientific">Candidatus Limisoma faecipullorum</name>
    <dbReference type="NCBI Taxonomy" id="2840854"/>
    <lineage>
        <taxon>Bacteria</taxon>
        <taxon>Pseudomonadati</taxon>
        <taxon>Bacteroidota</taxon>
        <taxon>Bacteroidia</taxon>
        <taxon>Bacteroidales</taxon>
        <taxon>Candidatus Limisoma</taxon>
    </lineage>
</organism>
<dbReference type="NCBIfam" id="TIGR01683">
    <property type="entry name" value="thiS"/>
    <property type="match status" value="1"/>
</dbReference>
<reference evidence="1" key="2">
    <citation type="journal article" date="2021" name="PeerJ">
        <title>Extensive microbial diversity within the chicken gut microbiome revealed by metagenomics and culture.</title>
        <authorList>
            <person name="Gilroy R."/>
            <person name="Ravi A."/>
            <person name="Getino M."/>
            <person name="Pursley I."/>
            <person name="Horton D.L."/>
            <person name="Alikhan N.F."/>
            <person name="Baker D."/>
            <person name="Gharbi K."/>
            <person name="Hall N."/>
            <person name="Watson M."/>
            <person name="Adriaenssens E.M."/>
            <person name="Foster-Nyarko E."/>
            <person name="Jarju S."/>
            <person name="Secka A."/>
            <person name="Antonio M."/>
            <person name="Oren A."/>
            <person name="Chaudhuri R.R."/>
            <person name="La Ragione R."/>
            <person name="Hildebrand F."/>
            <person name="Pallen M.J."/>
        </authorList>
    </citation>
    <scope>NUCLEOTIDE SEQUENCE</scope>
    <source>
        <strain evidence="1">6919</strain>
    </source>
</reference>
<dbReference type="Proteomes" id="UP000823598">
    <property type="component" value="Unassembled WGS sequence"/>
</dbReference>
<gene>
    <name evidence="1" type="primary">thiS</name>
    <name evidence="1" type="ORF">IAB88_07865</name>
</gene>
<accession>A0A9D9ISL1</accession>
<dbReference type="SUPFAM" id="SSF54285">
    <property type="entry name" value="MoaD/ThiS"/>
    <property type="match status" value="1"/>
</dbReference>
<dbReference type="InterPro" id="IPR016155">
    <property type="entry name" value="Mopterin_synth/thiamin_S_b"/>
</dbReference>
<dbReference type="CDD" id="cd00565">
    <property type="entry name" value="Ubl_ThiS"/>
    <property type="match status" value="1"/>
</dbReference>
<dbReference type="PANTHER" id="PTHR34472:SF1">
    <property type="entry name" value="SULFUR CARRIER PROTEIN THIS"/>
    <property type="match status" value="1"/>
</dbReference>
<evidence type="ECO:0000313" key="1">
    <source>
        <dbReference type="EMBL" id="MBO8476893.1"/>
    </source>
</evidence>
<dbReference type="InterPro" id="IPR003749">
    <property type="entry name" value="ThiS/MoaD-like"/>
</dbReference>
<dbReference type="InterPro" id="IPR012675">
    <property type="entry name" value="Beta-grasp_dom_sf"/>
</dbReference>
<reference evidence="1" key="1">
    <citation type="submission" date="2020-10" db="EMBL/GenBank/DDBJ databases">
        <authorList>
            <person name="Gilroy R."/>
        </authorList>
    </citation>
    <scope>NUCLEOTIDE SEQUENCE</scope>
    <source>
        <strain evidence="1">6919</strain>
    </source>
</reference>
<dbReference type="Pfam" id="PF02597">
    <property type="entry name" value="ThiS"/>
    <property type="match status" value="1"/>
</dbReference>
<evidence type="ECO:0000313" key="2">
    <source>
        <dbReference type="Proteomes" id="UP000823598"/>
    </source>
</evidence>
<name>A0A9D9ISL1_9BACT</name>
<protein>
    <submittedName>
        <fullName evidence="1">Sulfur carrier protein ThiS</fullName>
    </submittedName>
</protein>
<dbReference type="Gene3D" id="3.10.20.30">
    <property type="match status" value="1"/>
</dbReference>
<dbReference type="EMBL" id="JADIMC010000089">
    <property type="protein sequence ID" value="MBO8476893.1"/>
    <property type="molecule type" value="Genomic_DNA"/>
</dbReference>